<protein>
    <submittedName>
        <fullName evidence="3">Isochorismatase family protein</fullName>
    </submittedName>
</protein>
<dbReference type="OrthoDB" id="9807387at2"/>
<dbReference type="PANTHER" id="PTHR43540">
    <property type="entry name" value="PEROXYUREIDOACRYLATE/UREIDOACRYLATE AMIDOHYDROLASE-RELATED"/>
    <property type="match status" value="1"/>
</dbReference>
<dbReference type="InterPro" id="IPR036380">
    <property type="entry name" value="Isochorismatase-like_sf"/>
</dbReference>
<sequence>MHAIQLDPQLVTRLTQQRGGQLHVIGDVDPRRTAHIVVDMQNGFLEPGAPVEVPMAREIVPAVNRISGAARRAGARNYFLHFTTPVGDLAGWSVFYGRSPEDVSREHQAAFTPGAHGWQLWPQIDFAEGVDRQVEKRRFGAFVPGTCNLHAQLQAAGIDTLIISGTLTNCCCETTAREAMQLNYRVIFASDANAALSDAEHNATLNNMLFLFADVRPADEIVGLLEGASVRD</sequence>
<name>A0A6I4TWK0_9SPHN</name>
<feature type="domain" description="Isochorismatase-like" evidence="2">
    <location>
        <begin position="33"/>
        <end position="217"/>
    </location>
</feature>
<evidence type="ECO:0000256" key="1">
    <source>
        <dbReference type="ARBA" id="ARBA00022801"/>
    </source>
</evidence>
<evidence type="ECO:0000313" key="4">
    <source>
        <dbReference type="Proteomes" id="UP000469430"/>
    </source>
</evidence>
<dbReference type="Proteomes" id="UP000469430">
    <property type="component" value="Unassembled WGS sequence"/>
</dbReference>
<evidence type="ECO:0000313" key="3">
    <source>
        <dbReference type="EMBL" id="MXO99157.1"/>
    </source>
</evidence>
<organism evidence="3 4">
    <name type="scientific">Croceibacterium xixiisoli</name>
    <dbReference type="NCBI Taxonomy" id="1476466"/>
    <lineage>
        <taxon>Bacteria</taxon>
        <taxon>Pseudomonadati</taxon>
        <taxon>Pseudomonadota</taxon>
        <taxon>Alphaproteobacteria</taxon>
        <taxon>Sphingomonadales</taxon>
        <taxon>Erythrobacteraceae</taxon>
        <taxon>Croceibacterium</taxon>
    </lineage>
</organism>
<comment type="caution">
    <text evidence="3">The sequence shown here is derived from an EMBL/GenBank/DDBJ whole genome shotgun (WGS) entry which is preliminary data.</text>
</comment>
<dbReference type="AlphaFoldDB" id="A0A6I4TWK0"/>
<dbReference type="RefSeq" id="WP_161390906.1">
    <property type="nucleotide sequence ID" value="NZ_JBHSCP010000001.1"/>
</dbReference>
<dbReference type="SUPFAM" id="SSF52499">
    <property type="entry name" value="Isochorismatase-like hydrolases"/>
    <property type="match status" value="1"/>
</dbReference>
<proteinExistence type="predicted"/>
<evidence type="ECO:0000259" key="2">
    <source>
        <dbReference type="Pfam" id="PF00857"/>
    </source>
</evidence>
<dbReference type="InterPro" id="IPR000868">
    <property type="entry name" value="Isochorismatase-like_dom"/>
</dbReference>
<gene>
    <name evidence="3" type="ORF">GRI97_09160</name>
</gene>
<reference evidence="3 4" key="1">
    <citation type="submission" date="2019-12" db="EMBL/GenBank/DDBJ databases">
        <title>Genomic-based taxomic classification of the family Erythrobacteraceae.</title>
        <authorList>
            <person name="Xu L."/>
        </authorList>
    </citation>
    <scope>NUCLEOTIDE SEQUENCE [LARGE SCALE GENOMIC DNA]</scope>
    <source>
        <strain evidence="3 4">S36</strain>
    </source>
</reference>
<dbReference type="PANTHER" id="PTHR43540:SF6">
    <property type="entry name" value="ISOCHORISMATASE-LIKE DOMAIN-CONTAINING PROTEIN"/>
    <property type="match status" value="1"/>
</dbReference>
<keyword evidence="1" id="KW-0378">Hydrolase</keyword>
<dbReference type="Gene3D" id="3.40.50.850">
    <property type="entry name" value="Isochorismatase-like"/>
    <property type="match status" value="1"/>
</dbReference>
<dbReference type="Pfam" id="PF00857">
    <property type="entry name" value="Isochorismatase"/>
    <property type="match status" value="1"/>
</dbReference>
<accession>A0A6I4TWK0</accession>
<dbReference type="EMBL" id="WTYJ01000002">
    <property type="protein sequence ID" value="MXO99157.1"/>
    <property type="molecule type" value="Genomic_DNA"/>
</dbReference>
<keyword evidence="4" id="KW-1185">Reference proteome</keyword>
<dbReference type="CDD" id="cd00431">
    <property type="entry name" value="cysteine_hydrolases"/>
    <property type="match status" value="1"/>
</dbReference>
<dbReference type="GO" id="GO:0016787">
    <property type="term" value="F:hydrolase activity"/>
    <property type="evidence" value="ECO:0007669"/>
    <property type="project" value="UniProtKB-KW"/>
</dbReference>
<dbReference type="InterPro" id="IPR050272">
    <property type="entry name" value="Isochorismatase-like_hydrls"/>
</dbReference>